<gene>
    <name evidence="1" type="ORF">HGRIS_005945</name>
</gene>
<proteinExistence type="predicted"/>
<name>A0ABR3K0I6_9AGAR</name>
<sequence length="339" mass="39242">MEADCAFANLDQYMATCYIATLGEVFFLRSVDAREILARLMRYNFSPSMLYKFLSNKSADRSNLGMLSALPTEILSMIFDHLDVLSDAICFALTNSILLHVGAHRINFLLGLEEHASWRGDRIIFLAHEVPDAPKGLFTAEELDDLGTWGFKDIWGNMGEHDTYRSAYPIAPDDRYRNMCEFDQVLYWTILWHQLRQDTPVLMNLSKRVYVVETTIKSIARPFDIGLDNVLLARICWTFEEPGRFPEYDPPVKRGSWAGDRFVVEDKSCLDHCIDNGEEWTDVSDDIGKELLTYWTDHSDRFGGRPSRRNHDHKLETGYSLDRGQTWLLEEYKPRKFTP</sequence>
<evidence type="ECO:0000313" key="1">
    <source>
        <dbReference type="EMBL" id="KAL0960940.1"/>
    </source>
</evidence>
<evidence type="ECO:0008006" key="3">
    <source>
        <dbReference type="Google" id="ProtNLM"/>
    </source>
</evidence>
<organism evidence="1 2">
    <name type="scientific">Hohenbuehelia grisea</name>
    <dbReference type="NCBI Taxonomy" id="104357"/>
    <lineage>
        <taxon>Eukaryota</taxon>
        <taxon>Fungi</taxon>
        <taxon>Dikarya</taxon>
        <taxon>Basidiomycota</taxon>
        <taxon>Agaricomycotina</taxon>
        <taxon>Agaricomycetes</taxon>
        <taxon>Agaricomycetidae</taxon>
        <taxon>Agaricales</taxon>
        <taxon>Pleurotineae</taxon>
        <taxon>Pleurotaceae</taxon>
        <taxon>Hohenbuehelia</taxon>
    </lineage>
</organism>
<comment type="caution">
    <text evidence="1">The sequence shown here is derived from an EMBL/GenBank/DDBJ whole genome shotgun (WGS) entry which is preliminary data.</text>
</comment>
<dbReference type="Proteomes" id="UP001556367">
    <property type="component" value="Unassembled WGS sequence"/>
</dbReference>
<keyword evidence="2" id="KW-1185">Reference proteome</keyword>
<reference evidence="2" key="1">
    <citation type="submission" date="2024-06" db="EMBL/GenBank/DDBJ databases">
        <title>Multi-omics analyses provide insights into the biosynthesis of the anticancer antibiotic pleurotin in Hohenbuehelia grisea.</title>
        <authorList>
            <person name="Weaver J.A."/>
            <person name="Alberti F."/>
        </authorList>
    </citation>
    <scope>NUCLEOTIDE SEQUENCE [LARGE SCALE GENOMIC DNA]</scope>
    <source>
        <strain evidence="2">T-177</strain>
    </source>
</reference>
<dbReference type="EMBL" id="JASNQZ010000001">
    <property type="protein sequence ID" value="KAL0960940.1"/>
    <property type="molecule type" value="Genomic_DNA"/>
</dbReference>
<evidence type="ECO:0000313" key="2">
    <source>
        <dbReference type="Proteomes" id="UP001556367"/>
    </source>
</evidence>
<accession>A0ABR3K0I6</accession>
<protein>
    <recommendedName>
        <fullName evidence="3">F-box domain-containing protein</fullName>
    </recommendedName>
</protein>